<keyword evidence="6" id="KW-0808">Transferase</keyword>
<evidence type="ECO:0000256" key="5">
    <source>
        <dbReference type="ARBA" id="ARBA00022676"/>
    </source>
</evidence>
<evidence type="ECO:0000256" key="1">
    <source>
        <dbReference type="ARBA" id="ARBA00000915"/>
    </source>
</evidence>
<organism evidence="10">
    <name type="scientific">Micromonas pusilla</name>
    <name type="common">Picoplanktonic green alga</name>
    <name type="synonym">Chromulina pusilla</name>
    <dbReference type="NCBI Taxonomy" id="38833"/>
    <lineage>
        <taxon>Eukaryota</taxon>
        <taxon>Viridiplantae</taxon>
        <taxon>Chlorophyta</taxon>
        <taxon>Mamiellophyceae</taxon>
        <taxon>Mamiellales</taxon>
        <taxon>Mamiellaceae</taxon>
        <taxon>Micromonas</taxon>
    </lineage>
</organism>
<feature type="domain" description="ATP phosphoribosyltransferase catalytic" evidence="8">
    <location>
        <begin position="114"/>
        <end position="288"/>
    </location>
</feature>
<comment type="pathway">
    <text evidence="2">Amino-acid biosynthesis; L-histidine biosynthesis; L-histidine from 5-phospho-alpha-D-ribose 1-diphosphate: step 1/9.</text>
</comment>
<dbReference type="PANTHER" id="PTHR21403:SF8">
    <property type="entry name" value="ATP PHOSPHORIBOSYLTRANSFERASE"/>
    <property type="match status" value="1"/>
</dbReference>
<dbReference type="InterPro" id="IPR001348">
    <property type="entry name" value="ATP_PRibTrfase_HisG"/>
</dbReference>
<dbReference type="UniPathway" id="UPA00031">
    <property type="reaction ID" value="UER00006"/>
</dbReference>
<evidence type="ECO:0000256" key="7">
    <source>
        <dbReference type="ARBA" id="ARBA00023102"/>
    </source>
</evidence>
<dbReference type="InterPro" id="IPR018198">
    <property type="entry name" value="ATP_PRibTrfase_CS"/>
</dbReference>
<dbReference type="GO" id="GO:0005737">
    <property type="term" value="C:cytoplasm"/>
    <property type="evidence" value="ECO:0007669"/>
    <property type="project" value="InterPro"/>
</dbReference>
<dbReference type="NCBIfam" id="TIGR03455">
    <property type="entry name" value="HisG_C-term"/>
    <property type="match status" value="1"/>
</dbReference>
<dbReference type="PANTHER" id="PTHR21403">
    <property type="entry name" value="ATP PHOSPHORIBOSYLTRANSFERASE ATP-PRTASE"/>
    <property type="match status" value="1"/>
</dbReference>
<keyword evidence="4" id="KW-0028">Amino-acid biosynthesis</keyword>
<evidence type="ECO:0000256" key="6">
    <source>
        <dbReference type="ARBA" id="ARBA00022679"/>
    </source>
</evidence>
<dbReference type="HAMAP" id="MF_00079">
    <property type="entry name" value="HisG_Long"/>
    <property type="match status" value="1"/>
</dbReference>
<dbReference type="EMBL" id="HBEN01005247">
    <property type="protein sequence ID" value="CAD8436724.1"/>
    <property type="molecule type" value="Transcribed_RNA"/>
</dbReference>
<reference evidence="10" key="1">
    <citation type="submission" date="2021-01" db="EMBL/GenBank/DDBJ databases">
        <authorList>
            <person name="Corre E."/>
            <person name="Pelletier E."/>
            <person name="Niang G."/>
            <person name="Scheremetjew M."/>
            <person name="Finn R."/>
            <person name="Kale V."/>
            <person name="Holt S."/>
            <person name="Cochrane G."/>
            <person name="Meng A."/>
            <person name="Brown T."/>
            <person name="Cohen L."/>
        </authorList>
    </citation>
    <scope>NUCLEOTIDE SEQUENCE</scope>
    <source>
        <strain evidence="10">CCAC1681</strain>
    </source>
</reference>
<dbReference type="GO" id="GO:0003879">
    <property type="term" value="F:ATP phosphoribosyltransferase activity"/>
    <property type="evidence" value="ECO:0007669"/>
    <property type="project" value="UniProtKB-EC"/>
</dbReference>
<dbReference type="InterPro" id="IPR015867">
    <property type="entry name" value="N-reg_PII/ATP_PRibTrfase_C"/>
</dbReference>
<keyword evidence="5" id="KW-0328">Glycosyltransferase</keyword>
<dbReference type="InterPro" id="IPR013115">
    <property type="entry name" value="HisG_C"/>
</dbReference>
<gene>
    <name evidence="10" type="ORF">MSP1401_LOCUS4295</name>
</gene>
<dbReference type="Gene3D" id="3.30.70.120">
    <property type="match status" value="1"/>
</dbReference>
<evidence type="ECO:0000259" key="8">
    <source>
        <dbReference type="Pfam" id="PF01634"/>
    </source>
</evidence>
<dbReference type="InterPro" id="IPR013820">
    <property type="entry name" value="ATP_PRibTrfase_cat"/>
</dbReference>
<sequence>MSAIARFAPLTASSLASKRADGRQPIGRVSARRAAPARVATVASIRQQQGTATVTRQPVESRDSIRMGIPSKGRMAEDTMDLLADCQLKVRKINPRQYAAEIPNVPGMEVWFQRATDVVRKLISGDVDIGIVGYDMLREIGNEDPDLVIVHDALGFGGCHLAVAVPQAWEDVNSLRDLMADKRFSAERPLRVVTAYMNLAEQFFQEQGFEHVELSTADGALEAAPAMGAADCILDLVSSGTTLRENNLKQIDGGRVLESQGCLVASRTALLERPGTLEIIHEMLERLEAHLRADGLFMVTANVRGASAEEVATKLATSGGQLLKGLQGPTVSPIYTPSTDGSPSKEGSFYAVSLAVPKTRIYETVKELRKNGGSGVLTFPLTYVFDEEPPRWNALINNLGLDAKDYEHLKTQM</sequence>
<feature type="domain" description="Histidine biosynthesis HisG C-terminal" evidence="9">
    <location>
        <begin position="293"/>
        <end position="382"/>
    </location>
</feature>
<dbReference type="Gene3D" id="3.40.190.10">
    <property type="entry name" value="Periplasmic binding protein-like II"/>
    <property type="match status" value="2"/>
</dbReference>
<proteinExistence type="inferred from homology"/>
<evidence type="ECO:0000256" key="4">
    <source>
        <dbReference type="ARBA" id="ARBA00022605"/>
    </source>
</evidence>
<dbReference type="FunFam" id="3.40.190.10:FF:000118">
    <property type="entry name" value="ATP phosphoribosyltransferase 2, chloroplastic"/>
    <property type="match status" value="1"/>
</dbReference>
<comment type="catalytic activity">
    <reaction evidence="1">
        <text>1-(5-phospho-beta-D-ribosyl)-ATP + diphosphate = 5-phospho-alpha-D-ribose 1-diphosphate + ATP</text>
        <dbReference type="Rhea" id="RHEA:18473"/>
        <dbReference type="ChEBI" id="CHEBI:30616"/>
        <dbReference type="ChEBI" id="CHEBI:33019"/>
        <dbReference type="ChEBI" id="CHEBI:58017"/>
        <dbReference type="ChEBI" id="CHEBI:73183"/>
        <dbReference type="EC" id="2.4.2.17"/>
    </reaction>
</comment>
<dbReference type="InterPro" id="IPR020621">
    <property type="entry name" value="ATP-PRT_HisG_long"/>
</dbReference>
<evidence type="ECO:0000256" key="3">
    <source>
        <dbReference type="ARBA" id="ARBA00011946"/>
    </source>
</evidence>
<dbReference type="AlphaFoldDB" id="A0A7S0CZF4"/>
<dbReference type="NCBIfam" id="TIGR00070">
    <property type="entry name" value="hisG"/>
    <property type="match status" value="1"/>
</dbReference>
<evidence type="ECO:0000256" key="2">
    <source>
        <dbReference type="ARBA" id="ARBA00004667"/>
    </source>
</evidence>
<dbReference type="EC" id="2.4.2.17" evidence="3"/>
<protein>
    <recommendedName>
        <fullName evidence="3">ATP phosphoribosyltransferase</fullName>
        <ecNumber evidence="3">2.4.2.17</ecNumber>
    </recommendedName>
</protein>
<keyword evidence="7" id="KW-0368">Histidine biosynthesis</keyword>
<dbReference type="SUPFAM" id="SSF53850">
    <property type="entry name" value="Periplasmic binding protein-like II"/>
    <property type="match status" value="1"/>
</dbReference>
<evidence type="ECO:0000259" key="9">
    <source>
        <dbReference type="Pfam" id="PF08029"/>
    </source>
</evidence>
<evidence type="ECO:0000313" key="10">
    <source>
        <dbReference type="EMBL" id="CAD8436724.1"/>
    </source>
</evidence>
<dbReference type="PROSITE" id="PS01316">
    <property type="entry name" value="ATP_P_PHORIBOSYLTR"/>
    <property type="match status" value="1"/>
</dbReference>
<dbReference type="CDD" id="cd13593">
    <property type="entry name" value="PBP2_HisGL3"/>
    <property type="match status" value="1"/>
</dbReference>
<dbReference type="GO" id="GO:0000105">
    <property type="term" value="P:L-histidine biosynthetic process"/>
    <property type="evidence" value="ECO:0007669"/>
    <property type="project" value="UniProtKB-UniPathway"/>
</dbReference>
<accession>A0A7S0CZF4</accession>
<dbReference type="SUPFAM" id="SSF54913">
    <property type="entry name" value="GlnB-like"/>
    <property type="match status" value="1"/>
</dbReference>
<dbReference type="Pfam" id="PF08029">
    <property type="entry name" value="HisG_C"/>
    <property type="match status" value="1"/>
</dbReference>
<dbReference type="Pfam" id="PF01634">
    <property type="entry name" value="HisG"/>
    <property type="match status" value="1"/>
</dbReference>
<dbReference type="InterPro" id="IPR011322">
    <property type="entry name" value="N-reg_PII-like_a/b"/>
</dbReference>
<dbReference type="GO" id="GO:0000287">
    <property type="term" value="F:magnesium ion binding"/>
    <property type="evidence" value="ECO:0007669"/>
    <property type="project" value="InterPro"/>
</dbReference>
<name>A0A7S0CZF4_MICPS</name>